<proteinExistence type="predicted"/>
<gene>
    <name evidence="1" type="ORF">RF11_05102</name>
</gene>
<comment type="caution">
    <text evidence="1">The sequence shown here is derived from an EMBL/GenBank/DDBJ whole genome shotgun (WGS) entry which is preliminary data.</text>
</comment>
<reference evidence="1 2" key="1">
    <citation type="journal article" date="2014" name="Genome Biol. Evol.">
        <title>The genome of the myxosporean Thelohanellus kitauei shows adaptations to nutrient acquisition within its fish host.</title>
        <authorList>
            <person name="Yang Y."/>
            <person name="Xiong J."/>
            <person name="Zhou Z."/>
            <person name="Huo F."/>
            <person name="Miao W."/>
            <person name="Ran C."/>
            <person name="Liu Y."/>
            <person name="Zhang J."/>
            <person name="Feng J."/>
            <person name="Wang M."/>
            <person name="Wang M."/>
            <person name="Wang L."/>
            <person name="Yao B."/>
        </authorList>
    </citation>
    <scope>NUCLEOTIDE SEQUENCE [LARGE SCALE GENOMIC DNA]</scope>
    <source>
        <strain evidence="1">Wuqing</strain>
    </source>
</reference>
<evidence type="ECO:0000313" key="1">
    <source>
        <dbReference type="EMBL" id="KII63885.1"/>
    </source>
</evidence>
<organism evidence="1 2">
    <name type="scientific">Thelohanellus kitauei</name>
    <name type="common">Myxosporean</name>
    <dbReference type="NCBI Taxonomy" id="669202"/>
    <lineage>
        <taxon>Eukaryota</taxon>
        <taxon>Metazoa</taxon>
        <taxon>Cnidaria</taxon>
        <taxon>Myxozoa</taxon>
        <taxon>Myxosporea</taxon>
        <taxon>Bivalvulida</taxon>
        <taxon>Platysporina</taxon>
        <taxon>Myxobolidae</taxon>
        <taxon>Thelohanellus</taxon>
    </lineage>
</organism>
<sequence length="145" mass="16727">MFGQLDYIWLINEDEWVNPTMSVDLVAINTFAMILARKSKPIKARTTLLFVYHYANGRTIDPSHKLNNVLKKLESRNAHPIILLCRRLPTPLNIPLEDRPDEPASLIRISTFHLQGVMESIEQSSCLSSGYHEFRSFEEDHAHLQ</sequence>
<protein>
    <submittedName>
        <fullName evidence="1">Uncharacterized protein</fullName>
    </submittedName>
</protein>
<dbReference type="EMBL" id="JWZT01004536">
    <property type="protein sequence ID" value="KII63885.1"/>
    <property type="molecule type" value="Genomic_DNA"/>
</dbReference>
<evidence type="ECO:0000313" key="2">
    <source>
        <dbReference type="Proteomes" id="UP000031668"/>
    </source>
</evidence>
<dbReference type="Proteomes" id="UP000031668">
    <property type="component" value="Unassembled WGS sequence"/>
</dbReference>
<accession>A0A0C2MA55</accession>
<dbReference type="AlphaFoldDB" id="A0A0C2MA55"/>
<name>A0A0C2MA55_THEKT</name>
<keyword evidence="2" id="KW-1185">Reference proteome</keyword>